<sequence length="65" mass="7049">MNGGAATLDFGIAVLADEIVAAGLLCRVLADWQAPPVPVYAVTETRLLPAKTQRFIEFLREHLAK</sequence>
<dbReference type="Proteomes" id="UP000672526">
    <property type="component" value="Unassembled WGS sequence"/>
</dbReference>
<dbReference type="SUPFAM" id="SSF53850">
    <property type="entry name" value="Periplasmic binding protein-like II"/>
    <property type="match status" value="1"/>
</dbReference>
<dbReference type="EMBL" id="CAJNBK010000002">
    <property type="protein sequence ID" value="CAE6717133.1"/>
    <property type="molecule type" value="Genomic_DNA"/>
</dbReference>
<evidence type="ECO:0000313" key="2">
    <source>
        <dbReference type="EMBL" id="CAE6717133.1"/>
    </source>
</evidence>
<comment type="caution">
    <text evidence="2">The sequence shown here is derived from an EMBL/GenBank/DDBJ whole genome shotgun (WGS) entry which is preliminary data.</text>
</comment>
<proteinExistence type="predicted"/>
<evidence type="ECO:0000259" key="1">
    <source>
        <dbReference type="Pfam" id="PF03466"/>
    </source>
</evidence>
<gene>
    <name evidence="2" type="ORF">R69888_01437</name>
</gene>
<dbReference type="Pfam" id="PF03466">
    <property type="entry name" value="LysR_substrate"/>
    <property type="match status" value="1"/>
</dbReference>
<protein>
    <recommendedName>
        <fullName evidence="1">LysR substrate-binding domain-containing protein</fullName>
    </recommendedName>
</protein>
<reference evidence="2 3" key="1">
    <citation type="submission" date="2021-02" db="EMBL/GenBank/DDBJ databases">
        <authorList>
            <person name="Vanwijnsberghe S."/>
        </authorList>
    </citation>
    <scope>NUCLEOTIDE SEQUENCE [LARGE SCALE GENOMIC DNA]</scope>
    <source>
        <strain evidence="2 3">LMG 31837</strain>
    </source>
</reference>
<keyword evidence="3" id="KW-1185">Reference proteome</keyword>
<evidence type="ECO:0000313" key="3">
    <source>
        <dbReference type="Proteomes" id="UP000672526"/>
    </source>
</evidence>
<dbReference type="Gene3D" id="3.40.190.290">
    <property type="match status" value="1"/>
</dbReference>
<dbReference type="InterPro" id="IPR005119">
    <property type="entry name" value="LysR_subst-bd"/>
</dbReference>
<accession>A0ABN7KWK8</accession>
<name>A0ABN7KWK8_9BURK</name>
<feature type="domain" description="LysR substrate-binding" evidence="1">
    <location>
        <begin position="7"/>
        <end position="63"/>
    </location>
</feature>
<organism evidence="2 3">
    <name type="scientific">Paraburkholderia haematera</name>
    <dbReference type="NCBI Taxonomy" id="2793077"/>
    <lineage>
        <taxon>Bacteria</taxon>
        <taxon>Pseudomonadati</taxon>
        <taxon>Pseudomonadota</taxon>
        <taxon>Betaproteobacteria</taxon>
        <taxon>Burkholderiales</taxon>
        <taxon>Burkholderiaceae</taxon>
        <taxon>Paraburkholderia</taxon>
    </lineage>
</organism>